<evidence type="ECO:0008006" key="5">
    <source>
        <dbReference type="Google" id="ProtNLM"/>
    </source>
</evidence>
<organism evidence="3 4">
    <name type="scientific">Methylomonas lenta</name>
    <dbReference type="NCBI Taxonomy" id="980561"/>
    <lineage>
        <taxon>Bacteria</taxon>
        <taxon>Pseudomonadati</taxon>
        <taxon>Pseudomonadota</taxon>
        <taxon>Gammaproteobacteria</taxon>
        <taxon>Methylococcales</taxon>
        <taxon>Methylococcaceae</taxon>
        <taxon>Methylomonas</taxon>
    </lineage>
</organism>
<sequence>MRNTILTFTLLILSLPAFAQSPMIAAHRPNLIKSSLVPLGDLPTQTDDLGTALTVCLLIVGVYFLYWLKQKT</sequence>
<keyword evidence="4" id="KW-1185">Reference proteome</keyword>
<evidence type="ECO:0000313" key="3">
    <source>
        <dbReference type="EMBL" id="OAI19455.1"/>
    </source>
</evidence>
<evidence type="ECO:0000256" key="2">
    <source>
        <dbReference type="SAM" id="SignalP"/>
    </source>
</evidence>
<feature type="chain" id="PRO_5008069346" description="LPXTG cell wall anchor domain-containing protein" evidence="2">
    <location>
        <begin position="20"/>
        <end position="72"/>
    </location>
</feature>
<dbReference type="AlphaFoldDB" id="A0A177NNC0"/>
<evidence type="ECO:0000313" key="4">
    <source>
        <dbReference type="Proteomes" id="UP000078476"/>
    </source>
</evidence>
<keyword evidence="2" id="KW-0732">Signal</keyword>
<dbReference type="EMBL" id="LUUI01000066">
    <property type="protein sequence ID" value="OAI19455.1"/>
    <property type="molecule type" value="Genomic_DNA"/>
</dbReference>
<feature type="signal peptide" evidence="2">
    <location>
        <begin position="1"/>
        <end position="19"/>
    </location>
</feature>
<name>A0A177NNC0_9GAMM</name>
<keyword evidence="1" id="KW-0812">Transmembrane</keyword>
<accession>A0A177NNC0</accession>
<protein>
    <recommendedName>
        <fullName evidence="5">LPXTG cell wall anchor domain-containing protein</fullName>
    </recommendedName>
</protein>
<proteinExistence type="predicted"/>
<keyword evidence="1" id="KW-0472">Membrane</keyword>
<evidence type="ECO:0000256" key="1">
    <source>
        <dbReference type="SAM" id="Phobius"/>
    </source>
</evidence>
<dbReference type="Proteomes" id="UP000078476">
    <property type="component" value="Unassembled WGS sequence"/>
</dbReference>
<comment type="caution">
    <text evidence="3">The sequence shown here is derived from an EMBL/GenBank/DDBJ whole genome shotgun (WGS) entry which is preliminary data.</text>
</comment>
<reference evidence="3 4" key="1">
    <citation type="submission" date="2016-03" db="EMBL/GenBank/DDBJ databases">
        <authorList>
            <person name="Ploux O."/>
        </authorList>
    </citation>
    <scope>NUCLEOTIDE SEQUENCE [LARGE SCALE GENOMIC DNA]</scope>
    <source>
        <strain evidence="3 4">R-45370</strain>
    </source>
</reference>
<gene>
    <name evidence="3" type="ORF">A1359_03965</name>
</gene>
<feature type="transmembrane region" description="Helical" evidence="1">
    <location>
        <begin position="49"/>
        <end position="68"/>
    </location>
</feature>
<keyword evidence="1" id="KW-1133">Transmembrane helix</keyword>